<accession>A0A917BT75</accession>
<dbReference type="InterPro" id="IPR050765">
    <property type="entry name" value="Riboflavin_Biosynth_HTPR"/>
</dbReference>
<dbReference type="PANTHER" id="PTHR38011">
    <property type="entry name" value="DIHYDROFOLATE REDUCTASE FAMILY PROTEIN (AFU_ORTHOLOGUE AFUA_8G06820)"/>
    <property type="match status" value="1"/>
</dbReference>
<reference evidence="2" key="2">
    <citation type="submission" date="2020-09" db="EMBL/GenBank/DDBJ databases">
        <authorList>
            <person name="Sun Q."/>
            <person name="Zhou Y."/>
        </authorList>
    </citation>
    <scope>NUCLEOTIDE SEQUENCE</scope>
    <source>
        <strain evidence="2">CGMCC 1.16067</strain>
    </source>
</reference>
<evidence type="ECO:0000313" key="3">
    <source>
        <dbReference type="Proteomes" id="UP000649179"/>
    </source>
</evidence>
<name>A0A917BT75_9ACTN</name>
<dbReference type="Pfam" id="PF01872">
    <property type="entry name" value="RibD_C"/>
    <property type="match status" value="1"/>
</dbReference>
<dbReference type="EMBL" id="BMKQ01000001">
    <property type="protein sequence ID" value="GGF55851.1"/>
    <property type="molecule type" value="Genomic_DNA"/>
</dbReference>
<comment type="caution">
    <text evidence="2">The sequence shown here is derived from an EMBL/GenBank/DDBJ whole genome shotgun (WGS) entry which is preliminary data.</text>
</comment>
<feature type="domain" description="Bacterial bifunctional deaminase-reductase C-terminal" evidence="1">
    <location>
        <begin position="3"/>
        <end position="180"/>
    </location>
</feature>
<dbReference type="PANTHER" id="PTHR38011:SF11">
    <property type="entry name" value="2,5-DIAMINO-6-RIBOSYLAMINO-4(3H)-PYRIMIDINONE 5'-PHOSPHATE REDUCTASE"/>
    <property type="match status" value="1"/>
</dbReference>
<dbReference type="GO" id="GO:0009231">
    <property type="term" value="P:riboflavin biosynthetic process"/>
    <property type="evidence" value="ECO:0007669"/>
    <property type="project" value="InterPro"/>
</dbReference>
<dbReference type="RefSeq" id="WP_188780698.1">
    <property type="nucleotide sequence ID" value="NZ_BMKQ01000001.1"/>
</dbReference>
<dbReference type="SUPFAM" id="SSF53597">
    <property type="entry name" value="Dihydrofolate reductase-like"/>
    <property type="match status" value="1"/>
</dbReference>
<gene>
    <name evidence="2" type="ORF">GCM10011519_32230</name>
</gene>
<reference evidence="2" key="1">
    <citation type="journal article" date="2014" name="Int. J. Syst. Evol. Microbiol.">
        <title>Complete genome sequence of Corynebacterium casei LMG S-19264T (=DSM 44701T), isolated from a smear-ripened cheese.</title>
        <authorList>
            <consortium name="US DOE Joint Genome Institute (JGI-PGF)"/>
            <person name="Walter F."/>
            <person name="Albersmeier A."/>
            <person name="Kalinowski J."/>
            <person name="Ruckert C."/>
        </authorList>
    </citation>
    <scope>NUCLEOTIDE SEQUENCE</scope>
    <source>
        <strain evidence="2">CGMCC 1.16067</strain>
    </source>
</reference>
<protein>
    <submittedName>
        <fullName evidence="2">Dihydrofolate reductase</fullName>
    </submittedName>
</protein>
<dbReference type="InterPro" id="IPR024072">
    <property type="entry name" value="DHFR-like_dom_sf"/>
</dbReference>
<dbReference type="GO" id="GO:0008703">
    <property type="term" value="F:5-amino-6-(5-phosphoribosylamino)uracil reductase activity"/>
    <property type="evidence" value="ECO:0007669"/>
    <property type="project" value="InterPro"/>
</dbReference>
<dbReference type="AlphaFoldDB" id="A0A917BT75"/>
<evidence type="ECO:0000259" key="1">
    <source>
        <dbReference type="Pfam" id="PF01872"/>
    </source>
</evidence>
<proteinExistence type="predicted"/>
<sequence>MRTLAVTQNITLDGRIEMLDDWFSPQRMGEVDNADLRAENERQDSAADAFLVGRSTFTDMRGYWRDLADDTTGVSAYLNGVAKYVVSSTLTDPDWDGTTVLTGDPVEEVRALKEQAGRDIVCTGSISLVHPLLSAGLVDEVRLFWYPVVQGRGRTLFPDGLRLDHLRLDRVERFANGVALTVHRLG</sequence>
<dbReference type="Gene3D" id="3.40.430.10">
    <property type="entry name" value="Dihydrofolate Reductase, subunit A"/>
    <property type="match status" value="1"/>
</dbReference>
<keyword evidence="3" id="KW-1185">Reference proteome</keyword>
<dbReference type="Proteomes" id="UP000649179">
    <property type="component" value="Unassembled WGS sequence"/>
</dbReference>
<dbReference type="InterPro" id="IPR002734">
    <property type="entry name" value="RibDG_C"/>
</dbReference>
<evidence type="ECO:0000313" key="2">
    <source>
        <dbReference type="EMBL" id="GGF55851.1"/>
    </source>
</evidence>
<organism evidence="2 3">
    <name type="scientific">Marmoricola endophyticus</name>
    <dbReference type="NCBI Taxonomy" id="2040280"/>
    <lineage>
        <taxon>Bacteria</taxon>
        <taxon>Bacillati</taxon>
        <taxon>Actinomycetota</taxon>
        <taxon>Actinomycetes</taxon>
        <taxon>Propionibacteriales</taxon>
        <taxon>Nocardioidaceae</taxon>
        <taxon>Marmoricola</taxon>
    </lineage>
</organism>